<keyword evidence="2" id="KW-1185">Reference proteome</keyword>
<organism evidence="1 2">
    <name type="scientific">Nitrospira japonica</name>
    <dbReference type="NCBI Taxonomy" id="1325564"/>
    <lineage>
        <taxon>Bacteria</taxon>
        <taxon>Pseudomonadati</taxon>
        <taxon>Nitrospirota</taxon>
        <taxon>Nitrospiria</taxon>
        <taxon>Nitrospirales</taxon>
        <taxon>Nitrospiraceae</taxon>
        <taxon>Nitrospira</taxon>
    </lineage>
</organism>
<dbReference type="Proteomes" id="UP000192042">
    <property type="component" value="Chromosome I"/>
</dbReference>
<proteinExistence type="predicted"/>
<reference evidence="1 2" key="1">
    <citation type="submission" date="2017-03" db="EMBL/GenBank/DDBJ databases">
        <authorList>
            <person name="Afonso C.L."/>
            <person name="Miller P.J."/>
            <person name="Scott M.A."/>
            <person name="Spackman E."/>
            <person name="Goraichik I."/>
            <person name="Dimitrov K.M."/>
            <person name="Suarez D.L."/>
            <person name="Swayne D.E."/>
        </authorList>
    </citation>
    <scope>NUCLEOTIDE SEQUENCE [LARGE SCALE GENOMIC DNA]</scope>
    <source>
        <strain evidence="1">Genome sequencing of Nitrospira japonica strain NJ11</strain>
    </source>
</reference>
<dbReference type="KEGG" id="nja:NSJP_2050"/>
<sequence length="117" mass="13653">MKSLKPLPEHLQFTQEAELLKLHIAEEAMGLRALQYEQQQSTVYCNLMGLTHDIYSLSAAKPATTIDSGRRVVNCNPLDQAHDFVFNTRSVEVCPLWHQERARKKWMRSRNTWRDIN</sequence>
<evidence type="ECO:0000313" key="2">
    <source>
        <dbReference type="Proteomes" id="UP000192042"/>
    </source>
</evidence>
<dbReference type="EMBL" id="LT828648">
    <property type="protein sequence ID" value="SLM48222.1"/>
    <property type="molecule type" value="Genomic_DNA"/>
</dbReference>
<evidence type="ECO:0000313" key="1">
    <source>
        <dbReference type="EMBL" id="SLM48222.1"/>
    </source>
</evidence>
<accession>A0A1W1I5E3</accession>
<protein>
    <submittedName>
        <fullName evidence="1">Uncharacterized protein</fullName>
    </submittedName>
</protein>
<dbReference type="STRING" id="1325564.NSJP_2050"/>
<gene>
    <name evidence="1" type="ORF">NSJP_2050</name>
</gene>
<name>A0A1W1I5E3_9BACT</name>
<dbReference type="AlphaFoldDB" id="A0A1W1I5E3"/>